<gene>
    <name evidence="1" type="ORF">ACFSX3_24605</name>
</gene>
<proteinExistence type="predicted"/>
<evidence type="ECO:0008006" key="3">
    <source>
        <dbReference type="Google" id="ProtNLM"/>
    </source>
</evidence>
<sequence length="198" mass="22126">MKNHEERWFATARTATKPENMQGFHEDYMLFIVDEASGVDDRIMAAIFGTLSGEFNKLFMCGNPTKTSGFFFDSHNRDRGIYKTHQVSCLDSPRTSKENIEMLKRKYGEGSDVYRVRVQGQFPRGEAGTFITLEAAEHAAKEVQIKVTGTTLVIGVDVARYGDDETAMYAGIGKKTVGQQSHFKRKHDGHGGKCDSIS</sequence>
<dbReference type="Gene3D" id="3.40.50.300">
    <property type="entry name" value="P-loop containing nucleotide triphosphate hydrolases"/>
    <property type="match status" value="1"/>
</dbReference>
<reference evidence="2" key="1">
    <citation type="journal article" date="2019" name="Int. J. Syst. Evol. Microbiol.">
        <title>The Global Catalogue of Microorganisms (GCM) 10K type strain sequencing project: providing services to taxonomists for standard genome sequencing and annotation.</title>
        <authorList>
            <consortium name="The Broad Institute Genomics Platform"/>
            <consortium name="The Broad Institute Genome Sequencing Center for Infectious Disease"/>
            <person name="Wu L."/>
            <person name="Ma J."/>
        </authorList>
    </citation>
    <scope>NUCLEOTIDE SEQUENCE [LARGE SCALE GENOMIC DNA]</scope>
    <source>
        <strain evidence="2">CCM 8725</strain>
    </source>
</reference>
<evidence type="ECO:0000313" key="1">
    <source>
        <dbReference type="EMBL" id="MFD2413070.1"/>
    </source>
</evidence>
<dbReference type="Proteomes" id="UP001597448">
    <property type="component" value="Unassembled WGS sequence"/>
</dbReference>
<evidence type="ECO:0000313" key="2">
    <source>
        <dbReference type="Proteomes" id="UP001597448"/>
    </source>
</evidence>
<name>A0ABW5FDH6_9BACL</name>
<protein>
    <recommendedName>
        <fullName evidence="3">RRM domain-containing protein</fullName>
    </recommendedName>
</protein>
<comment type="caution">
    <text evidence="1">The sequence shown here is derived from an EMBL/GenBank/DDBJ whole genome shotgun (WGS) entry which is preliminary data.</text>
</comment>
<keyword evidence="2" id="KW-1185">Reference proteome</keyword>
<dbReference type="Gene3D" id="3.30.420.240">
    <property type="match status" value="1"/>
</dbReference>
<dbReference type="RefSeq" id="WP_379256438.1">
    <property type="nucleotide sequence ID" value="NZ_JBHSVQ010000001.1"/>
</dbReference>
<organism evidence="1 2">
    <name type="scientific">Paenibacillus rhizoplanae</name>
    <dbReference type="NCBI Taxonomy" id="1917181"/>
    <lineage>
        <taxon>Bacteria</taxon>
        <taxon>Bacillati</taxon>
        <taxon>Bacillota</taxon>
        <taxon>Bacilli</taxon>
        <taxon>Bacillales</taxon>
        <taxon>Paenibacillaceae</taxon>
        <taxon>Paenibacillus</taxon>
    </lineage>
</organism>
<dbReference type="EMBL" id="JBHUKY010000054">
    <property type="protein sequence ID" value="MFD2413070.1"/>
    <property type="molecule type" value="Genomic_DNA"/>
</dbReference>
<dbReference type="InterPro" id="IPR027417">
    <property type="entry name" value="P-loop_NTPase"/>
</dbReference>
<accession>A0ABW5FDH6</accession>